<sequence>MGTSLLASIISVLAMTYSDNGNRDTLHYRIVSNSKESPGSWGNEYVRHLAAELGEEYNLLIREQAGMADGETSGSDDKAADSISPEKPLTQAPAGVDVATAQDGVVSAGSESVPAATAGIQHKARPLKTRQQLLDLALELVPFFLQHNAEADAVDLLLEVESIGSLVSEGLLEGKKGEDIYARVCQYMVR</sequence>
<accession>A0ACC2XJN8</accession>
<comment type="caution">
    <text evidence="1">The sequence shown here is derived from an EMBL/GenBank/DDBJ whole genome shotgun (WGS) entry which is preliminary data.</text>
</comment>
<evidence type="ECO:0000313" key="1">
    <source>
        <dbReference type="EMBL" id="KAJ9123843.1"/>
    </source>
</evidence>
<proteinExistence type="predicted"/>
<organism evidence="1 2">
    <name type="scientific">Naganishia onofrii</name>
    <dbReference type="NCBI Taxonomy" id="1851511"/>
    <lineage>
        <taxon>Eukaryota</taxon>
        <taxon>Fungi</taxon>
        <taxon>Dikarya</taxon>
        <taxon>Basidiomycota</taxon>
        <taxon>Agaricomycotina</taxon>
        <taxon>Tremellomycetes</taxon>
        <taxon>Filobasidiales</taxon>
        <taxon>Filobasidiaceae</taxon>
        <taxon>Naganishia</taxon>
    </lineage>
</organism>
<evidence type="ECO:0000313" key="2">
    <source>
        <dbReference type="Proteomes" id="UP001234202"/>
    </source>
</evidence>
<dbReference type="EMBL" id="JASBWV010000011">
    <property type="protein sequence ID" value="KAJ9123843.1"/>
    <property type="molecule type" value="Genomic_DNA"/>
</dbReference>
<protein>
    <submittedName>
        <fullName evidence="1">Uncharacterized protein</fullName>
    </submittedName>
</protein>
<name>A0ACC2XJN8_9TREE</name>
<keyword evidence="2" id="KW-1185">Reference proteome</keyword>
<reference evidence="1" key="1">
    <citation type="submission" date="2023-04" db="EMBL/GenBank/DDBJ databases">
        <title>Draft Genome sequencing of Naganishia species isolated from polar environments using Oxford Nanopore Technology.</title>
        <authorList>
            <person name="Leo P."/>
            <person name="Venkateswaran K."/>
        </authorList>
    </citation>
    <scope>NUCLEOTIDE SEQUENCE</scope>
    <source>
        <strain evidence="1">DBVPG 5303</strain>
    </source>
</reference>
<dbReference type="Proteomes" id="UP001234202">
    <property type="component" value="Unassembled WGS sequence"/>
</dbReference>
<gene>
    <name evidence="1" type="ORF">QFC24_003620</name>
</gene>